<feature type="transmembrane region" description="Helical" evidence="6">
    <location>
        <begin position="165"/>
        <end position="186"/>
    </location>
</feature>
<dbReference type="Pfam" id="PF01943">
    <property type="entry name" value="Polysacc_synt"/>
    <property type="match status" value="1"/>
</dbReference>
<gene>
    <name evidence="7" type="ordered locus">Swit_2652</name>
</gene>
<proteinExistence type="predicted"/>
<sequence>MPRAFRGDTNGFRGVTISGPLPRTRTRVLRNFSSLMVIKGLNLIAPVIALPYILHTVGLENYGHIAFTTVIATFAGSIIQYGFSLTGVKAIASVREEPNLLAHIFWCNFLASLLIGLTVIAVHVGLVLSVPSFREMWALHIGAILLAAGNALVPHWLFLGLERSYYAAVGTFIVRFSYILLLILFVRTPQDYVLINFLGAGMAWLNIILALVVVIGVFRLLPIRIGYREIIYTIRNGFSSFLLDWTPNLYNSASIMLLSFNVSPITLGAFNAANTVVTLVTSLGQLLANAFMPILSTSFSLHRISSRVLVITGLLVATLVFAFAPFGAALLAANGQDMIERNLFYLAFSIPFAFGYYAYGYNYVALTEKRGQAGYVVLLISILGILLSFFIVPALGSVGVAIILFLGRGSMFAMSYVIYRRFGYSA</sequence>
<evidence type="ECO:0000256" key="3">
    <source>
        <dbReference type="ARBA" id="ARBA00022692"/>
    </source>
</evidence>
<keyword evidence="3 6" id="KW-0812">Transmembrane</keyword>
<keyword evidence="2" id="KW-1003">Cell membrane</keyword>
<feature type="transmembrane region" description="Helical" evidence="6">
    <location>
        <begin position="276"/>
        <end position="296"/>
    </location>
</feature>
<organism evidence="7 8">
    <name type="scientific">Rhizorhabdus wittichii (strain DSM 6014 / CCUG 31198 / JCM 15750 / NBRC 105917 / EY 4224 / RW1)</name>
    <name type="common">Sphingomonas wittichii</name>
    <dbReference type="NCBI Taxonomy" id="392499"/>
    <lineage>
        <taxon>Bacteria</taxon>
        <taxon>Pseudomonadati</taxon>
        <taxon>Pseudomonadota</taxon>
        <taxon>Alphaproteobacteria</taxon>
        <taxon>Sphingomonadales</taxon>
        <taxon>Sphingomonadaceae</taxon>
        <taxon>Rhizorhabdus</taxon>
    </lineage>
</organism>
<comment type="subcellular location">
    <subcellularLocation>
        <location evidence="1">Cell membrane</location>
        <topology evidence="1">Multi-pass membrane protein</topology>
    </subcellularLocation>
</comment>
<protein>
    <submittedName>
        <fullName evidence="7">Polysaccharide biosynthesis protein</fullName>
    </submittedName>
</protein>
<keyword evidence="5 6" id="KW-0472">Membrane</keyword>
<evidence type="ECO:0000256" key="1">
    <source>
        <dbReference type="ARBA" id="ARBA00004651"/>
    </source>
</evidence>
<accession>A0A9J9HCH4</accession>
<dbReference type="Proteomes" id="UP000001989">
    <property type="component" value="Chromosome"/>
</dbReference>
<dbReference type="InterPro" id="IPR002797">
    <property type="entry name" value="Polysacc_synth"/>
</dbReference>
<evidence type="ECO:0000256" key="4">
    <source>
        <dbReference type="ARBA" id="ARBA00022989"/>
    </source>
</evidence>
<feature type="transmembrane region" description="Helical" evidence="6">
    <location>
        <begin position="398"/>
        <end position="419"/>
    </location>
</feature>
<dbReference type="EMBL" id="CP000699">
    <property type="protein sequence ID" value="ABQ69008.1"/>
    <property type="molecule type" value="Genomic_DNA"/>
</dbReference>
<dbReference type="PANTHER" id="PTHR30250">
    <property type="entry name" value="PST FAMILY PREDICTED COLANIC ACID TRANSPORTER"/>
    <property type="match status" value="1"/>
</dbReference>
<evidence type="ECO:0000256" key="6">
    <source>
        <dbReference type="SAM" id="Phobius"/>
    </source>
</evidence>
<dbReference type="GO" id="GO:0005886">
    <property type="term" value="C:plasma membrane"/>
    <property type="evidence" value="ECO:0007669"/>
    <property type="project" value="UniProtKB-SubCell"/>
</dbReference>
<feature type="transmembrane region" description="Helical" evidence="6">
    <location>
        <begin position="373"/>
        <end position="392"/>
    </location>
</feature>
<feature type="transmembrane region" description="Helical" evidence="6">
    <location>
        <begin position="308"/>
        <end position="331"/>
    </location>
</feature>
<feature type="transmembrane region" description="Helical" evidence="6">
    <location>
        <begin position="32"/>
        <end position="53"/>
    </location>
</feature>
<evidence type="ECO:0000313" key="8">
    <source>
        <dbReference type="Proteomes" id="UP000001989"/>
    </source>
</evidence>
<evidence type="ECO:0000313" key="7">
    <source>
        <dbReference type="EMBL" id="ABQ69008.1"/>
    </source>
</evidence>
<dbReference type="PANTHER" id="PTHR30250:SF11">
    <property type="entry name" value="O-ANTIGEN TRANSPORTER-RELATED"/>
    <property type="match status" value="1"/>
</dbReference>
<name>A0A9J9HCH4_RHIWR</name>
<feature type="transmembrane region" description="Helical" evidence="6">
    <location>
        <begin position="100"/>
        <end position="125"/>
    </location>
</feature>
<dbReference type="AlphaFoldDB" id="A0A9J9HCH4"/>
<keyword evidence="8" id="KW-1185">Reference proteome</keyword>
<feature type="transmembrane region" description="Helical" evidence="6">
    <location>
        <begin position="343"/>
        <end position="361"/>
    </location>
</feature>
<reference evidence="7 8" key="1">
    <citation type="journal article" date="2010" name="J. Bacteriol.">
        <title>Genome sequence of the dioxin-mineralizing bacterium Sphingomonas wittichii RW1.</title>
        <authorList>
            <person name="Miller T.R."/>
            <person name="Delcher A.L."/>
            <person name="Salzberg S.L."/>
            <person name="Saunders E."/>
            <person name="Detter J.C."/>
            <person name="Halden R.U."/>
        </authorList>
    </citation>
    <scope>NUCLEOTIDE SEQUENCE [LARGE SCALE GENOMIC DNA]</scope>
    <source>
        <strain evidence="8">DSM 6014 / CCUG 31198 / JCM 15750 / NBRC 105917 / EY 4224 / RW1</strain>
    </source>
</reference>
<evidence type="ECO:0000256" key="2">
    <source>
        <dbReference type="ARBA" id="ARBA00022475"/>
    </source>
</evidence>
<feature type="transmembrane region" description="Helical" evidence="6">
    <location>
        <begin position="192"/>
        <end position="218"/>
    </location>
</feature>
<keyword evidence="4 6" id="KW-1133">Transmembrane helix</keyword>
<feature type="transmembrane region" description="Helical" evidence="6">
    <location>
        <begin position="137"/>
        <end position="158"/>
    </location>
</feature>
<evidence type="ECO:0000256" key="5">
    <source>
        <dbReference type="ARBA" id="ARBA00023136"/>
    </source>
</evidence>
<feature type="transmembrane region" description="Helical" evidence="6">
    <location>
        <begin position="65"/>
        <end position="88"/>
    </location>
</feature>
<dbReference type="KEGG" id="swi:Swit_2652"/>
<dbReference type="InterPro" id="IPR050833">
    <property type="entry name" value="Poly_Biosynth_Transport"/>
</dbReference>